<comment type="caution">
    <text evidence="1">The sequence shown here is derived from an EMBL/GenBank/DDBJ whole genome shotgun (WGS) entry which is preliminary data.</text>
</comment>
<name>A0ABR1ZYQ2_9ROSI</name>
<dbReference type="EMBL" id="JBBPBN010000479">
    <property type="protein sequence ID" value="KAK8485779.1"/>
    <property type="molecule type" value="Genomic_DNA"/>
</dbReference>
<organism evidence="1 2">
    <name type="scientific">Hibiscus sabdariffa</name>
    <name type="common">roselle</name>
    <dbReference type="NCBI Taxonomy" id="183260"/>
    <lineage>
        <taxon>Eukaryota</taxon>
        <taxon>Viridiplantae</taxon>
        <taxon>Streptophyta</taxon>
        <taxon>Embryophyta</taxon>
        <taxon>Tracheophyta</taxon>
        <taxon>Spermatophyta</taxon>
        <taxon>Magnoliopsida</taxon>
        <taxon>eudicotyledons</taxon>
        <taxon>Gunneridae</taxon>
        <taxon>Pentapetalae</taxon>
        <taxon>rosids</taxon>
        <taxon>malvids</taxon>
        <taxon>Malvales</taxon>
        <taxon>Malvaceae</taxon>
        <taxon>Malvoideae</taxon>
        <taxon>Hibiscus</taxon>
    </lineage>
</organism>
<dbReference type="Proteomes" id="UP001396334">
    <property type="component" value="Unassembled WGS sequence"/>
</dbReference>
<gene>
    <name evidence="1" type="ORF">V6N11_034306</name>
</gene>
<keyword evidence="2" id="KW-1185">Reference proteome</keyword>
<proteinExistence type="predicted"/>
<accession>A0ABR1ZYQ2</accession>
<protein>
    <submittedName>
        <fullName evidence="1">Uncharacterized protein</fullName>
    </submittedName>
</protein>
<evidence type="ECO:0000313" key="2">
    <source>
        <dbReference type="Proteomes" id="UP001396334"/>
    </source>
</evidence>
<reference evidence="1 2" key="1">
    <citation type="journal article" date="2024" name="G3 (Bethesda)">
        <title>Genome assembly of Hibiscus sabdariffa L. provides insights into metabolisms of medicinal natural products.</title>
        <authorList>
            <person name="Kim T."/>
        </authorList>
    </citation>
    <scope>NUCLEOTIDE SEQUENCE [LARGE SCALE GENOMIC DNA]</scope>
    <source>
        <strain evidence="1">TK-2024</strain>
        <tissue evidence="1">Old leaves</tissue>
    </source>
</reference>
<evidence type="ECO:0000313" key="1">
    <source>
        <dbReference type="EMBL" id="KAK8485779.1"/>
    </source>
</evidence>
<sequence length="117" mass="13366">MIHKKGGRIRTYGQSNPGLRGWVAGSVPRTKRPGIVLRLLLYHLKGHGAFPRTLPPWRYVDFRGPELPAPSNIRCSWSCWNKRNYSDSLCIFRYLPKEKPATNVDDNSNFSLGRAVE</sequence>